<sequence length="43" mass="4406">MRGKFVLTAFVVFGFVLAGCNTVAGMGKDVSRAGNAITNAADK</sequence>
<evidence type="ECO:0000256" key="5">
    <source>
        <dbReference type="ARBA" id="ARBA00023139"/>
    </source>
</evidence>
<evidence type="ECO:0000313" key="8">
    <source>
        <dbReference type="Proteomes" id="UP000239477"/>
    </source>
</evidence>
<dbReference type="GO" id="GO:0016020">
    <property type="term" value="C:membrane"/>
    <property type="evidence" value="ECO:0007669"/>
    <property type="project" value="InterPro"/>
</dbReference>
<keyword evidence="3" id="KW-0732">Signal</keyword>
<keyword evidence="8" id="KW-1185">Reference proteome</keyword>
<protein>
    <submittedName>
        <fullName evidence="7">Entericidin, EcnA/B family</fullName>
    </submittedName>
</protein>
<dbReference type="PROSITE" id="PS51257">
    <property type="entry name" value="PROKAR_LIPOPROTEIN"/>
    <property type="match status" value="1"/>
</dbReference>
<accession>A0A2S0I4W0</accession>
<keyword evidence="5" id="KW-0564">Palmitate</keyword>
<dbReference type="InterPro" id="IPR012556">
    <property type="entry name" value="Entericidin"/>
</dbReference>
<evidence type="ECO:0000256" key="6">
    <source>
        <dbReference type="ARBA" id="ARBA00023288"/>
    </source>
</evidence>
<gene>
    <name evidence="7" type="ORF">CLM73_08080</name>
</gene>
<evidence type="ECO:0000313" key="7">
    <source>
        <dbReference type="EMBL" id="AVJ27080.1"/>
    </source>
</evidence>
<keyword evidence="2" id="KW-1003">Cell membrane</keyword>
<proteinExistence type="inferred from homology"/>
<evidence type="ECO:0000256" key="4">
    <source>
        <dbReference type="ARBA" id="ARBA00023136"/>
    </source>
</evidence>
<dbReference type="RefSeq" id="WP_056567326.1">
    <property type="nucleotide sequence ID" value="NZ_CP023270.1"/>
</dbReference>
<keyword evidence="6" id="KW-0449">Lipoprotein</keyword>
<dbReference type="Proteomes" id="UP000239477">
    <property type="component" value="Chromosome"/>
</dbReference>
<dbReference type="GO" id="GO:0009636">
    <property type="term" value="P:response to toxic substance"/>
    <property type="evidence" value="ECO:0007669"/>
    <property type="project" value="InterPro"/>
</dbReference>
<keyword evidence="4" id="KW-0472">Membrane</keyword>
<organism evidence="7 8">
    <name type="scientific">Achromobacter spanius</name>
    <dbReference type="NCBI Taxonomy" id="217203"/>
    <lineage>
        <taxon>Bacteria</taxon>
        <taxon>Pseudomonadati</taxon>
        <taxon>Pseudomonadota</taxon>
        <taxon>Betaproteobacteria</taxon>
        <taxon>Burkholderiales</taxon>
        <taxon>Alcaligenaceae</taxon>
        <taxon>Achromobacter</taxon>
    </lineage>
</organism>
<evidence type="ECO:0000256" key="1">
    <source>
        <dbReference type="ARBA" id="ARBA00010296"/>
    </source>
</evidence>
<dbReference type="Pfam" id="PF08085">
    <property type="entry name" value="Entericidin"/>
    <property type="match status" value="1"/>
</dbReference>
<dbReference type="OrthoDB" id="9181810at2"/>
<evidence type="ECO:0000256" key="2">
    <source>
        <dbReference type="ARBA" id="ARBA00022475"/>
    </source>
</evidence>
<dbReference type="EMBL" id="CP023270">
    <property type="protein sequence ID" value="AVJ27080.1"/>
    <property type="molecule type" value="Genomic_DNA"/>
</dbReference>
<dbReference type="AlphaFoldDB" id="A0A2S0I4W0"/>
<evidence type="ECO:0000256" key="3">
    <source>
        <dbReference type="ARBA" id="ARBA00022729"/>
    </source>
</evidence>
<name>A0A2S0I4W0_9BURK</name>
<comment type="similarity">
    <text evidence="1">Belongs to the EcnA/EcnB lipoprotein family.</text>
</comment>
<reference evidence="7 8" key="1">
    <citation type="submission" date="2017-09" db="EMBL/GenBank/DDBJ databases">
        <title>Genomic, metabolic, and phenotypic characteristics of bacterial isolates from the natural microbiome of the model nematode Caenorhabditis elegans.</title>
        <authorList>
            <person name="Zimmermann J."/>
            <person name="Obeng N."/>
            <person name="Yang W."/>
            <person name="Obeng O."/>
            <person name="Kissoyan K."/>
            <person name="Pees B."/>
            <person name="Dirksen P."/>
            <person name="Hoppner M."/>
            <person name="Franke A."/>
            <person name="Rosenstiel P."/>
            <person name="Leippe M."/>
            <person name="Dierking K."/>
            <person name="Kaleta C."/>
            <person name="Schulenburg H."/>
        </authorList>
    </citation>
    <scope>NUCLEOTIDE SEQUENCE [LARGE SCALE GENOMIC DNA]</scope>
    <source>
        <strain evidence="7 8">MYb73</strain>
    </source>
</reference>